<dbReference type="Gene3D" id="1.10.10.60">
    <property type="entry name" value="Homeodomain-like"/>
    <property type="match status" value="1"/>
</dbReference>
<dbReference type="PROSITE" id="PS50977">
    <property type="entry name" value="HTH_TETR_2"/>
    <property type="match status" value="1"/>
</dbReference>
<evidence type="ECO:0000256" key="3">
    <source>
        <dbReference type="ARBA" id="ARBA00023163"/>
    </source>
</evidence>
<dbReference type="Pfam" id="PF02909">
    <property type="entry name" value="TetR_C_1"/>
    <property type="match status" value="1"/>
</dbReference>
<dbReference type="PRINTS" id="PR00455">
    <property type="entry name" value="HTHTETR"/>
</dbReference>
<evidence type="ECO:0000256" key="2">
    <source>
        <dbReference type="ARBA" id="ARBA00023125"/>
    </source>
</evidence>
<evidence type="ECO:0000313" key="7">
    <source>
        <dbReference type="EMBL" id="MEU8135605.1"/>
    </source>
</evidence>
<keyword evidence="3" id="KW-0804">Transcription</keyword>
<dbReference type="SUPFAM" id="SSF48498">
    <property type="entry name" value="Tetracyclin repressor-like, C-terminal domain"/>
    <property type="match status" value="1"/>
</dbReference>
<comment type="caution">
    <text evidence="7">The sequence shown here is derived from an EMBL/GenBank/DDBJ whole genome shotgun (WGS) entry which is preliminary data.</text>
</comment>
<organism evidence="7 8">
    <name type="scientific">Streptodolium elevatio</name>
    <dbReference type="NCBI Taxonomy" id="3157996"/>
    <lineage>
        <taxon>Bacteria</taxon>
        <taxon>Bacillati</taxon>
        <taxon>Actinomycetota</taxon>
        <taxon>Actinomycetes</taxon>
        <taxon>Kitasatosporales</taxon>
        <taxon>Streptomycetaceae</taxon>
        <taxon>Streptodolium</taxon>
    </lineage>
</organism>
<dbReference type="Gene3D" id="1.10.357.10">
    <property type="entry name" value="Tetracycline Repressor, domain 2"/>
    <property type="match status" value="1"/>
</dbReference>
<feature type="region of interest" description="Disordered" evidence="5">
    <location>
        <begin position="1"/>
        <end position="28"/>
    </location>
</feature>
<dbReference type="SUPFAM" id="SSF46689">
    <property type="entry name" value="Homeodomain-like"/>
    <property type="match status" value="1"/>
</dbReference>
<protein>
    <submittedName>
        <fullName evidence="7">TetR/AcrR family transcriptional regulator C-terminal domain-containing protein</fullName>
    </submittedName>
</protein>
<dbReference type="InterPro" id="IPR036271">
    <property type="entry name" value="Tet_transcr_reg_TetR-rel_C_sf"/>
</dbReference>
<accession>A0ABV3DIN8</accession>
<evidence type="ECO:0000313" key="8">
    <source>
        <dbReference type="Proteomes" id="UP001551482"/>
    </source>
</evidence>
<dbReference type="PANTHER" id="PTHR30055">
    <property type="entry name" value="HTH-TYPE TRANSCRIPTIONAL REGULATOR RUTR"/>
    <property type="match status" value="1"/>
</dbReference>
<name>A0ABV3DIN8_9ACTN</name>
<evidence type="ECO:0000259" key="6">
    <source>
        <dbReference type="PROSITE" id="PS50977"/>
    </source>
</evidence>
<dbReference type="InterPro" id="IPR050109">
    <property type="entry name" value="HTH-type_TetR-like_transc_reg"/>
</dbReference>
<keyword evidence="1" id="KW-0805">Transcription regulation</keyword>
<dbReference type="InterPro" id="IPR001647">
    <property type="entry name" value="HTH_TetR"/>
</dbReference>
<evidence type="ECO:0000256" key="4">
    <source>
        <dbReference type="PROSITE-ProRule" id="PRU00335"/>
    </source>
</evidence>
<sequence>MAGTGSGAGVRGTRRRAASSRAGGRPGLSPERIVDGCIALLDEQGADALTFRRIGAYLGVDPTALYRHFRDKDELVLAVADRLLARSMEDFAPSGDWRGTLRDMLVRSREVYLAHPEAAVLSVARTTRRPAEMAAVEIILGALADAGFPPEEAVRYYRVLVDFILSWSGLEAAFLTLDQEAQSGDDGAWSREYAGAPADRYPRIAAASAYLPTVGPQENFELALDLLLDAVEVRAGRFGDRDGAGPRG</sequence>
<dbReference type="Proteomes" id="UP001551482">
    <property type="component" value="Unassembled WGS sequence"/>
</dbReference>
<keyword evidence="8" id="KW-1185">Reference proteome</keyword>
<feature type="domain" description="HTH tetR-type" evidence="6">
    <location>
        <begin position="27"/>
        <end position="87"/>
    </location>
</feature>
<evidence type="ECO:0000256" key="5">
    <source>
        <dbReference type="SAM" id="MobiDB-lite"/>
    </source>
</evidence>
<reference evidence="7 8" key="1">
    <citation type="submission" date="2024-06" db="EMBL/GenBank/DDBJ databases">
        <title>The Natural Products Discovery Center: Release of the First 8490 Sequenced Strains for Exploring Actinobacteria Biosynthetic Diversity.</title>
        <authorList>
            <person name="Kalkreuter E."/>
            <person name="Kautsar S.A."/>
            <person name="Yang D."/>
            <person name="Bader C.D."/>
            <person name="Teijaro C.N."/>
            <person name="Fluegel L."/>
            <person name="Davis C.M."/>
            <person name="Simpson J.R."/>
            <person name="Lauterbach L."/>
            <person name="Steele A.D."/>
            <person name="Gui C."/>
            <person name="Meng S."/>
            <person name="Li G."/>
            <person name="Viehrig K."/>
            <person name="Ye F."/>
            <person name="Su P."/>
            <person name="Kiefer A.F."/>
            <person name="Nichols A."/>
            <person name="Cepeda A.J."/>
            <person name="Yan W."/>
            <person name="Fan B."/>
            <person name="Jiang Y."/>
            <person name="Adhikari A."/>
            <person name="Zheng C.-J."/>
            <person name="Schuster L."/>
            <person name="Cowan T.M."/>
            <person name="Smanski M.J."/>
            <person name="Chevrette M.G."/>
            <person name="De Carvalho L.P.S."/>
            <person name="Shen B."/>
        </authorList>
    </citation>
    <scope>NUCLEOTIDE SEQUENCE [LARGE SCALE GENOMIC DNA]</scope>
    <source>
        <strain evidence="7 8">NPDC048946</strain>
    </source>
</reference>
<dbReference type="PANTHER" id="PTHR30055:SF151">
    <property type="entry name" value="TRANSCRIPTIONAL REGULATORY PROTEIN"/>
    <property type="match status" value="1"/>
</dbReference>
<proteinExistence type="predicted"/>
<gene>
    <name evidence="7" type="ORF">AB0C36_19045</name>
</gene>
<dbReference type="Pfam" id="PF00440">
    <property type="entry name" value="TetR_N"/>
    <property type="match status" value="1"/>
</dbReference>
<dbReference type="EMBL" id="JBEZFP010000046">
    <property type="protein sequence ID" value="MEU8135605.1"/>
    <property type="molecule type" value="Genomic_DNA"/>
</dbReference>
<feature type="compositionally biased region" description="Gly residues" evidence="5">
    <location>
        <begin position="1"/>
        <end position="10"/>
    </location>
</feature>
<dbReference type="RefSeq" id="WP_358355482.1">
    <property type="nucleotide sequence ID" value="NZ_JBEZFP010000046.1"/>
</dbReference>
<keyword evidence="2 4" id="KW-0238">DNA-binding</keyword>
<evidence type="ECO:0000256" key="1">
    <source>
        <dbReference type="ARBA" id="ARBA00023015"/>
    </source>
</evidence>
<dbReference type="InterPro" id="IPR004111">
    <property type="entry name" value="Repressor_TetR_C"/>
</dbReference>
<dbReference type="InterPro" id="IPR009057">
    <property type="entry name" value="Homeodomain-like_sf"/>
</dbReference>
<feature type="DNA-binding region" description="H-T-H motif" evidence="4">
    <location>
        <begin position="50"/>
        <end position="69"/>
    </location>
</feature>